<comment type="subcellular location">
    <subcellularLocation>
        <location evidence="1">Cell envelope</location>
    </subcellularLocation>
    <subcellularLocation>
        <location evidence="2">Cell outer membrane</location>
    </subcellularLocation>
    <subcellularLocation>
        <location evidence="3">Secreted</location>
    </subcellularLocation>
</comment>
<name>A2FPE1_TRIV3</name>
<evidence type="ECO:0000256" key="2">
    <source>
        <dbReference type="ARBA" id="ARBA00004442"/>
    </source>
</evidence>
<dbReference type="SUPFAM" id="SSF51126">
    <property type="entry name" value="Pectin lyase-like"/>
    <property type="match status" value="1"/>
</dbReference>
<feature type="compositionally biased region" description="Low complexity" evidence="8">
    <location>
        <begin position="449"/>
        <end position="462"/>
    </location>
</feature>
<protein>
    <submittedName>
        <fullName evidence="10">Polymorphic outer membrane protein, putative</fullName>
    </submittedName>
</protein>
<reference evidence="10" key="1">
    <citation type="submission" date="2006-10" db="EMBL/GenBank/DDBJ databases">
        <authorList>
            <person name="Amadeo P."/>
            <person name="Zhao Q."/>
            <person name="Wortman J."/>
            <person name="Fraser-Liggett C."/>
            <person name="Carlton J."/>
        </authorList>
    </citation>
    <scope>NUCLEOTIDE SEQUENCE</scope>
    <source>
        <strain evidence="10">G3</strain>
    </source>
</reference>
<dbReference type="InParanoid" id="A2FPE1"/>
<dbReference type="EMBL" id="DS113924">
    <property type="protein sequence ID" value="EAX93214.1"/>
    <property type="molecule type" value="Genomic_DNA"/>
</dbReference>
<dbReference type="VEuPathDB" id="TrichDB:TVAGG3_0017540"/>
<dbReference type="NCBIfam" id="TIGR01376">
    <property type="entry name" value="POMP_repeat"/>
    <property type="match status" value="1"/>
</dbReference>
<evidence type="ECO:0000313" key="11">
    <source>
        <dbReference type="Proteomes" id="UP000001542"/>
    </source>
</evidence>
<keyword evidence="7" id="KW-0998">Cell outer membrane</keyword>
<dbReference type="PANTHER" id="PTHR46155">
    <property type="entry name" value="BIFUNCTIONAL INHIBITOR/LIPID-TRANSFER PROTEIN/SEED STORAGE 2S ALBUMIN SUPERFAMILY PROTEIN"/>
    <property type="match status" value="1"/>
</dbReference>
<organism evidence="10 11">
    <name type="scientific">Trichomonas vaginalis (strain ATCC PRA-98 / G3)</name>
    <dbReference type="NCBI Taxonomy" id="412133"/>
    <lineage>
        <taxon>Eukaryota</taxon>
        <taxon>Metamonada</taxon>
        <taxon>Parabasalia</taxon>
        <taxon>Trichomonadida</taxon>
        <taxon>Trichomonadidae</taxon>
        <taxon>Trichomonas</taxon>
    </lineage>
</organism>
<keyword evidence="4" id="KW-0964">Secreted</keyword>
<keyword evidence="11" id="KW-1185">Reference proteome</keyword>
<dbReference type="AlphaFoldDB" id="A2FPE1"/>
<feature type="region of interest" description="Disordered" evidence="8">
    <location>
        <begin position="445"/>
        <end position="471"/>
    </location>
</feature>
<evidence type="ECO:0000256" key="8">
    <source>
        <dbReference type="SAM" id="MobiDB-lite"/>
    </source>
</evidence>
<reference evidence="10" key="2">
    <citation type="journal article" date="2007" name="Science">
        <title>Draft genome sequence of the sexually transmitted pathogen Trichomonas vaginalis.</title>
        <authorList>
            <person name="Carlton J.M."/>
            <person name="Hirt R.P."/>
            <person name="Silva J.C."/>
            <person name="Delcher A.L."/>
            <person name="Schatz M."/>
            <person name="Zhao Q."/>
            <person name="Wortman J.R."/>
            <person name="Bidwell S.L."/>
            <person name="Alsmark U.C.M."/>
            <person name="Besteiro S."/>
            <person name="Sicheritz-Ponten T."/>
            <person name="Noel C.J."/>
            <person name="Dacks J.B."/>
            <person name="Foster P.G."/>
            <person name="Simillion C."/>
            <person name="Van de Peer Y."/>
            <person name="Miranda-Saavedra D."/>
            <person name="Barton G.J."/>
            <person name="Westrop G.D."/>
            <person name="Mueller S."/>
            <person name="Dessi D."/>
            <person name="Fiori P.L."/>
            <person name="Ren Q."/>
            <person name="Paulsen I."/>
            <person name="Zhang H."/>
            <person name="Bastida-Corcuera F.D."/>
            <person name="Simoes-Barbosa A."/>
            <person name="Brown M.T."/>
            <person name="Hayes R.D."/>
            <person name="Mukherjee M."/>
            <person name="Okumura C.Y."/>
            <person name="Schneider R."/>
            <person name="Smith A.J."/>
            <person name="Vanacova S."/>
            <person name="Villalvazo M."/>
            <person name="Haas B.J."/>
            <person name="Pertea M."/>
            <person name="Feldblyum T.V."/>
            <person name="Utterback T.R."/>
            <person name="Shu C.L."/>
            <person name="Osoegawa K."/>
            <person name="de Jong P.J."/>
            <person name="Hrdy I."/>
            <person name="Horvathova L."/>
            <person name="Zubacova Z."/>
            <person name="Dolezal P."/>
            <person name="Malik S.B."/>
            <person name="Logsdon J.M. Jr."/>
            <person name="Henze K."/>
            <person name="Gupta A."/>
            <person name="Wang C.C."/>
            <person name="Dunne R.L."/>
            <person name="Upcroft J.A."/>
            <person name="Upcroft P."/>
            <person name="White O."/>
            <person name="Salzberg S.L."/>
            <person name="Tang P."/>
            <person name="Chiu C.-H."/>
            <person name="Lee Y.-S."/>
            <person name="Embley T.M."/>
            <person name="Coombs G.H."/>
            <person name="Mottram J.C."/>
            <person name="Tachezy J."/>
            <person name="Fraser-Liggett C.M."/>
            <person name="Johnson P.J."/>
        </authorList>
    </citation>
    <scope>NUCLEOTIDE SEQUENCE [LARGE SCALE GENOMIC DNA]</scope>
    <source>
        <strain evidence="10">G3</strain>
    </source>
</reference>
<dbReference type="GO" id="GO:0005576">
    <property type="term" value="C:extracellular region"/>
    <property type="evidence" value="ECO:0007669"/>
    <property type="project" value="UniProtKB-SubCell"/>
</dbReference>
<proteinExistence type="predicted"/>
<evidence type="ECO:0000256" key="6">
    <source>
        <dbReference type="ARBA" id="ARBA00023136"/>
    </source>
</evidence>
<dbReference type="Proteomes" id="UP000001542">
    <property type="component" value="Unassembled WGS sequence"/>
</dbReference>
<evidence type="ECO:0000256" key="7">
    <source>
        <dbReference type="ARBA" id="ARBA00023237"/>
    </source>
</evidence>
<evidence type="ECO:0000256" key="4">
    <source>
        <dbReference type="ARBA" id="ARBA00022525"/>
    </source>
</evidence>
<feature type="transmembrane region" description="Helical" evidence="9">
    <location>
        <begin position="479"/>
        <end position="502"/>
    </location>
</feature>
<accession>A2FPE1</accession>
<keyword evidence="5" id="KW-0732">Signal</keyword>
<dbReference type="KEGG" id="tva:4750932"/>
<evidence type="ECO:0000256" key="5">
    <source>
        <dbReference type="ARBA" id="ARBA00022729"/>
    </source>
</evidence>
<evidence type="ECO:0000256" key="3">
    <source>
        <dbReference type="ARBA" id="ARBA00004613"/>
    </source>
</evidence>
<dbReference type="Pfam" id="PF02415">
    <property type="entry name" value="Chlam_PMP"/>
    <property type="match status" value="1"/>
</dbReference>
<dbReference type="VEuPathDB" id="TrichDB:TVAG_245180"/>
<gene>
    <name evidence="10" type="ORF">TVAG_245180</name>
</gene>
<keyword evidence="6 9" id="KW-0472">Membrane</keyword>
<evidence type="ECO:0000313" key="10">
    <source>
        <dbReference type="EMBL" id="EAX93214.1"/>
    </source>
</evidence>
<dbReference type="InterPro" id="IPR011050">
    <property type="entry name" value="Pectin_lyase_fold/virulence"/>
</dbReference>
<evidence type="ECO:0000256" key="1">
    <source>
        <dbReference type="ARBA" id="ARBA00004196"/>
    </source>
</evidence>
<keyword evidence="9" id="KW-1133">Transmembrane helix</keyword>
<sequence>MFLIALSYIRHDQIDAHIQKESTPSFQEVKLDVNHTETKLVFIDTETKLHGTIINSGKRSEFYRSSIVINDKTEFSNNYAFCAGSAAGIGGAIFISFSMLTCGENVESIIFKKNEASVGGGIASLSSAVYLDKVTFSGNTAFKYGGAIYYQGFVPSLITTPPGAMKIVTQDCTFRNNAAYELGGAVAAFHALEVYQERSLITKNSANLAGAGMYISNTENIKLYQCYIYSNLIKSSLYRQFGNENPFSSKSKGLQLHELQDLPAPTFSYRGGSGLFVASNSNSGRKDIQTVIYTHHNCISGNNPGTTVSLQDKTGNDILFVGSIKWTSYEDNINGINSTDDMNNIVFFSNETSKGETEFIKLNSASIVEKCNGNTDYAAAKPITVGPKKVNRQVPNNDAVDKTSEIPNPTKFTYVATPITKYTKPYSEKVKFDIDEEFPFNPITQAPYSETNSVSNNSVESSKPTEGQNAANPRKKTSIIWIIVGCVCGAILIGLILAFFIIRSRKSNEEEDTKSSCEMVEETVISSIRANDLAVTIDNPLWTTTQDNDNSDPFRTEFEEKRMVFNFNL</sequence>
<dbReference type="PANTHER" id="PTHR46155:SF1">
    <property type="entry name" value="BIFUNCTIONAL INHIBITOR_LIPID-TRANSFER PROTEIN_SEED STORAGE 2S ALBUMIN SUPERFAMILY PROTEIN"/>
    <property type="match status" value="1"/>
</dbReference>
<dbReference type="InterPro" id="IPR003368">
    <property type="entry name" value="POMP_repeat"/>
</dbReference>
<dbReference type="RefSeq" id="XP_001306144.1">
    <property type="nucleotide sequence ID" value="XM_001306143.1"/>
</dbReference>
<keyword evidence="9" id="KW-0812">Transmembrane</keyword>
<evidence type="ECO:0000256" key="9">
    <source>
        <dbReference type="SAM" id="Phobius"/>
    </source>
</evidence>